<dbReference type="CDD" id="cd08045">
    <property type="entry name" value="HFD_TAF4"/>
    <property type="match status" value="1"/>
</dbReference>
<feature type="compositionally biased region" description="Polar residues" evidence="7">
    <location>
        <begin position="512"/>
        <end position="530"/>
    </location>
</feature>
<dbReference type="SMART" id="SM00549">
    <property type="entry name" value="TAFH"/>
    <property type="match status" value="1"/>
</dbReference>
<sequence>MHGVEENSMTGARGTQVVNGSTAPPAAAQVGPPIVATKIINKGGVISPPTSSGASSSVALCQQQGAIINIMSRPGTVATATPNGTPVSVPLQPGMQIVNMRPNQGIQMTSGRSLSPRMIVNQIPNVRPGQTGQQLTLQSLPSLPPGTQGHLIVKTENGQLQLLRVNTAPPNATQIPPNGTPTTANTMVVHQANNTYRFQQPQVLYRFQQPQTTGTTIVSMPNSVAVNPQVVTAGGQTLVVPASAVTVPATSSAAVIGSATTTATPAVTTISTQQVQPSPAVGTVRVLKYPHNFGSLVAKNEKYTPNKVISKQTISAESAKTKCKNFLATLLRLASEQRAKVAQNVRNLIQGLIDGKVEPEAFTEGASERSQFFTPAVFGSFFEGIFICTQLYKFFISPKTLPYLRTSLAKGELSIEGVRPPSITTVVPTTQMTTVIPSMVGIVRSATPAAGGLRVVTPSPGGTPTIVHRPATSSNVGTPTSTQTTTRVVTQVQQMRVANKTVVTAVKPPTIPSNNGGSPSPQVSTVVAGNTSTPPLLSTSSGVSNNSVSNSTSTTVATSSSKSSGSKASTKEDKKSSKEKNISYNSYTPGIGDDDINDVAAMGGVNLGEESQRILDSTGFVGTQIRSCKDEMNVFGNVEISDNNMEEPSKEVVSLISHAVQERLKTLVEKLGIIAEHRLDLIRAEPRYEVIQDVKGQLRFLEELDKLEKKRKDEQEREILLRAAKSRSKSEDPEQAKLKAKAKEMQRVEMEEMRQRDANLTALKALQGPRKKPKLDMGGDESILFHPLDLISFLASLAVDKLALDRRYRGGICKTCP</sequence>
<dbReference type="Proteomes" id="UP000326759">
    <property type="component" value="Unassembled WGS sequence"/>
</dbReference>
<accession>A0A5N5T3W2</accession>
<dbReference type="AlphaFoldDB" id="A0A5N5T3W2"/>
<reference evidence="9 10" key="1">
    <citation type="journal article" date="2019" name="PLoS Biol.">
        <title>Sex chromosomes control vertical transmission of feminizing Wolbachia symbionts in an isopod.</title>
        <authorList>
            <person name="Becking T."/>
            <person name="Chebbi M.A."/>
            <person name="Giraud I."/>
            <person name="Moumen B."/>
            <person name="Laverre T."/>
            <person name="Caubet Y."/>
            <person name="Peccoud J."/>
            <person name="Gilbert C."/>
            <person name="Cordaux R."/>
        </authorList>
    </citation>
    <scope>NUCLEOTIDE SEQUENCE [LARGE SCALE GENOMIC DNA]</scope>
    <source>
        <strain evidence="9">ANa2</strain>
        <tissue evidence="9">Whole body excluding digestive tract and cuticle</tissue>
    </source>
</reference>
<dbReference type="PANTHER" id="PTHR15138">
    <property type="entry name" value="TRANSCRIPTION INITIATION FACTOR TFIID SUBUNIT 4"/>
    <property type="match status" value="1"/>
</dbReference>
<proteinExistence type="inferred from homology"/>
<protein>
    <submittedName>
        <fullName evidence="9">Transcription initiation factor TFIID subunit 4</fullName>
    </submittedName>
</protein>
<dbReference type="PROSITE" id="PS51119">
    <property type="entry name" value="TAFH"/>
    <property type="match status" value="1"/>
</dbReference>
<feature type="domain" description="TAFH" evidence="8">
    <location>
        <begin position="316"/>
        <end position="412"/>
    </location>
</feature>
<feature type="coiled-coil region" evidence="6">
    <location>
        <begin position="697"/>
        <end position="724"/>
    </location>
</feature>
<feature type="compositionally biased region" description="Low complexity" evidence="7">
    <location>
        <begin position="531"/>
        <end position="568"/>
    </location>
</feature>
<dbReference type="Pfam" id="PF05236">
    <property type="entry name" value="TAF4"/>
    <property type="match status" value="1"/>
</dbReference>
<dbReference type="GO" id="GO:0005669">
    <property type="term" value="C:transcription factor TFIID complex"/>
    <property type="evidence" value="ECO:0007669"/>
    <property type="project" value="InterPro"/>
</dbReference>
<dbReference type="SUPFAM" id="SSF47113">
    <property type="entry name" value="Histone-fold"/>
    <property type="match status" value="1"/>
</dbReference>
<evidence type="ECO:0000313" key="10">
    <source>
        <dbReference type="Proteomes" id="UP000326759"/>
    </source>
</evidence>
<dbReference type="CDD" id="cd22249">
    <property type="entry name" value="UDM1_RNF168_RNF169-like"/>
    <property type="match status" value="1"/>
</dbReference>
<dbReference type="InterPro" id="IPR037249">
    <property type="entry name" value="TAFH/NHR1_dom_sf"/>
</dbReference>
<dbReference type="SUPFAM" id="SSF158553">
    <property type="entry name" value="TAFH domain-like"/>
    <property type="match status" value="1"/>
</dbReference>
<feature type="region of interest" description="Disordered" evidence="7">
    <location>
        <begin position="1"/>
        <end position="29"/>
    </location>
</feature>
<keyword evidence="10" id="KW-1185">Reference proteome</keyword>
<dbReference type="Gene3D" id="1.10.20.10">
    <property type="entry name" value="Histone, subunit A"/>
    <property type="match status" value="1"/>
</dbReference>
<keyword evidence="9" id="KW-0648">Protein biosynthesis</keyword>
<dbReference type="PANTHER" id="PTHR15138:SF14">
    <property type="entry name" value="TRANSCRIPTION INITIATION FACTOR TFIID SUBUNIT 4"/>
    <property type="match status" value="1"/>
</dbReference>
<feature type="compositionally biased region" description="Basic and acidic residues" evidence="7">
    <location>
        <begin position="569"/>
        <end position="581"/>
    </location>
</feature>
<evidence type="ECO:0000256" key="5">
    <source>
        <dbReference type="ARBA" id="ARBA00023242"/>
    </source>
</evidence>
<organism evidence="9 10">
    <name type="scientific">Armadillidium nasatum</name>
    <dbReference type="NCBI Taxonomy" id="96803"/>
    <lineage>
        <taxon>Eukaryota</taxon>
        <taxon>Metazoa</taxon>
        <taxon>Ecdysozoa</taxon>
        <taxon>Arthropoda</taxon>
        <taxon>Crustacea</taxon>
        <taxon>Multicrustacea</taxon>
        <taxon>Malacostraca</taxon>
        <taxon>Eumalacostraca</taxon>
        <taxon>Peracarida</taxon>
        <taxon>Isopoda</taxon>
        <taxon>Oniscidea</taxon>
        <taxon>Crinocheta</taxon>
        <taxon>Armadillidiidae</taxon>
        <taxon>Armadillidium</taxon>
    </lineage>
</organism>
<evidence type="ECO:0000256" key="4">
    <source>
        <dbReference type="ARBA" id="ARBA00023163"/>
    </source>
</evidence>
<comment type="subcellular location">
    <subcellularLocation>
        <location evidence="1">Nucleus</location>
    </subcellularLocation>
</comment>
<feature type="region of interest" description="Disordered" evidence="7">
    <location>
        <begin position="459"/>
        <end position="486"/>
    </location>
</feature>
<dbReference type="InterPro" id="IPR045144">
    <property type="entry name" value="TAF4"/>
</dbReference>
<feature type="compositionally biased region" description="Low complexity" evidence="7">
    <location>
        <begin position="476"/>
        <end position="486"/>
    </location>
</feature>
<dbReference type="InterPro" id="IPR003894">
    <property type="entry name" value="TAFH_NHR1"/>
</dbReference>
<name>A0A5N5T3W2_9CRUS</name>
<evidence type="ECO:0000256" key="2">
    <source>
        <dbReference type="ARBA" id="ARBA00006178"/>
    </source>
</evidence>
<dbReference type="Gene3D" id="1.20.120.1110">
    <property type="entry name" value="TAFH/NHR1 domain"/>
    <property type="match status" value="1"/>
</dbReference>
<keyword evidence="6" id="KW-0175">Coiled coil</keyword>
<feature type="region of interest" description="Disordered" evidence="7">
    <location>
        <begin position="503"/>
        <end position="595"/>
    </location>
</feature>
<dbReference type="GO" id="GO:0046982">
    <property type="term" value="F:protein heterodimerization activity"/>
    <property type="evidence" value="ECO:0007669"/>
    <property type="project" value="InterPro"/>
</dbReference>
<evidence type="ECO:0000256" key="1">
    <source>
        <dbReference type="ARBA" id="ARBA00004123"/>
    </source>
</evidence>
<dbReference type="GO" id="GO:0016251">
    <property type="term" value="F:RNA polymerase II general transcription initiation factor activity"/>
    <property type="evidence" value="ECO:0007669"/>
    <property type="project" value="TreeGrafter"/>
</dbReference>
<dbReference type="InterPro" id="IPR009072">
    <property type="entry name" value="Histone-fold"/>
</dbReference>
<keyword evidence="3" id="KW-0805">Transcription regulation</keyword>
<dbReference type="OrthoDB" id="21060at2759"/>
<evidence type="ECO:0000256" key="7">
    <source>
        <dbReference type="SAM" id="MobiDB-lite"/>
    </source>
</evidence>
<keyword evidence="4" id="KW-0804">Transcription</keyword>
<dbReference type="GO" id="GO:0003677">
    <property type="term" value="F:DNA binding"/>
    <property type="evidence" value="ECO:0007669"/>
    <property type="project" value="TreeGrafter"/>
</dbReference>
<dbReference type="Pfam" id="PF07531">
    <property type="entry name" value="TAFH"/>
    <property type="match status" value="1"/>
</dbReference>
<keyword evidence="5" id="KW-0539">Nucleus</keyword>
<comment type="similarity">
    <text evidence="2">Belongs to the TAF4 family.</text>
</comment>
<evidence type="ECO:0000256" key="3">
    <source>
        <dbReference type="ARBA" id="ARBA00023015"/>
    </source>
</evidence>
<comment type="caution">
    <text evidence="9">The sequence shown here is derived from an EMBL/GenBank/DDBJ whole genome shotgun (WGS) entry which is preliminary data.</text>
</comment>
<dbReference type="GO" id="GO:0003743">
    <property type="term" value="F:translation initiation factor activity"/>
    <property type="evidence" value="ECO:0007669"/>
    <property type="project" value="UniProtKB-KW"/>
</dbReference>
<evidence type="ECO:0000313" key="9">
    <source>
        <dbReference type="EMBL" id="KAB7500719.1"/>
    </source>
</evidence>
<dbReference type="EMBL" id="SEYY01012971">
    <property type="protein sequence ID" value="KAB7500719.1"/>
    <property type="molecule type" value="Genomic_DNA"/>
</dbReference>
<keyword evidence="9" id="KW-0396">Initiation factor</keyword>
<evidence type="ECO:0000256" key="6">
    <source>
        <dbReference type="SAM" id="Coils"/>
    </source>
</evidence>
<gene>
    <name evidence="9" type="primary">Taf4</name>
    <name evidence="9" type="ORF">Anas_03657</name>
</gene>
<dbReference type="GO" id="GO:0006367">
    <property type="term" value="P:transcription initiation at RNA polymerase II promoter"/>
    <property type="evidence" value="ECO:0007669"/>
    <property type="project" value="TreeGrafter"/>
</dbReference>
<evidence type="ECO:0000259" key="8">
    <source>
        <dbReference type="PROSITE" id="PS51119"/>
    </source>
</evidence>
<dbReference type="InterPro" id="IPR007900">
    <property type="entry name" value="TAF4_C"/>
</dbReference>